<name>A0A8H6FJ35_9LECA</name>
<feature type="domain" description="AB hydrolase-1" evidence="2">
    <location>
        <begin position="139"/>
        <end position="376"/>
    </location>
</feature>
<evidence type="ECO:0000313" key="4">
    <source>
        <dbReference type="Proteomes" id="UP000593566"/>
    </source>
</evidence>
<keyword evidence="4" id="KW-1185">Reference proteome</keyword>
<sequence>MSPFYSILSVWKPLTTTTLLTLSTLFTAPLVTANPTCTNLRIPLTATASNEVFPIPVGLNYSNPAAVSAFVQTVLGDAGTAYPLIPTTFTGIVAARYCEPEVTIANRSDVVQLFMSGVTENNLYWFGLGYPNGYDGNEYSTVDYASKQGYPTLAIDRIGVGNSTHPDPILQQQVNLEEAVSHQLVTMLKAGTAVPGKTFNRIIFVGHSYGSVLGNAQATNHPGDISAFILTGFGVSIIPVAADLPQTVPFPATLYAPRFAGFAPGYLVTSSEAGRRAYLWGKPGSFDEGIFEKDYDDEDVVGLGELLSIDGGLKEAPASTAPVYIITGDSDDVFCLAATCGDGPSSPQAQACALFPKAETCEYFIPVGTGHMISLHYSAQTSFQKYHAFLASVGF</sequence>
<dbReference type="RefSeq" id="XP_037157070.1">
    <property type="nucleotide sequence ID" value="XM_037298435.1"/>
</dbReference>
<dbReference type="GO" id="GO:0016787">
    <property type="term" value="F:hydrolase activity"/>
    <property type="evidence" value="ECO:0007669"/>
    <property type="project" value="UniProtKB-KW"/>
</dbReference>
<dbReference type="AlphaFoldDB" id="A0A8H6FJ35"/>
<dbReference type="Pfam" id="PF12697">
    <property type="entry name" value="Abhydrolase_6"/>
    <property type="match status" value="1"/>
</dbReference>
<evidence type="ECO:0000313" key="3">
    <source>
        <dbReference type="EMBL" id="KAF6229428.1"/>
    </source>
</evidence>
<accession>A0A8H6FJ35</accession>
<gene>
    <name evidence="3" type="ORF">HO133_007544</name>
</gene>
<comment type="caution">
    <text evidence="3">The sequence shown here is derived from an EMBL/GenBank/DDBJ whole genome shotgun (WGS) entry which is preliminary data.</text>
</comment>
<dbReference type="GeneID" id="59335943"/>
<dbReference type="InterPro" id="IPR000073">
    <property type="entry name" value="AB_hydrolase_1"/>
</dbReference>
<dbReference type="InterPro" id="IPR029058">
    <property type="entry name" value="AB_hydrolase_fold"/>
</dbReference>
<dbReference type="PANTHER" id="PTHR43798">
    <property type="entry name" value="MONOACYLGLYCEROL LIPASE"/>
    <property type="match status" value="1"/>
</dbReference>
<dbReference type="InterPro" id="IPR050266">
    <property type="entry name" value="AB_hydrolase_sf"/>
</dbReference>
<dbReference type="EMBL" id="JACCJB010000003">
    <property type="protein sequence ID" value="KAF6229428.1"/>
    <property type="molecule type" value="Genomic_DNA"/>
</dbReference>
<evidence type="ECO:0000256" key="1">
    <source>
        <dbReference type="ARBA" id="ARBA00022801"/>
    </source>
</evidence>
<proteinExistence type="predicted"/>
<dbReference type="GO" id="GO:0016020">
    <property type="term" value="C:membrane"/>
    <property type="evidence" value="ECO:0007669"/>
    <property type="project" value="TreeGrafter"/>
</dbReference>
<dbReference type="SUPFAM" id="SSF53474">
    <property type="entry name" value="alpha/beta-Hydrolases"/>
    <property type="match status" value="1"/>
</dbReference>
<dbReference type="PANTHER" id="PTHR43798:SF31">
    <property type="entry name" value="AB HYDROLASE SUPERFAMILY PROTEIN YCLE"/>
    <property type="match status" value="1"/>
</dbReference>
<dbReference type="Proteomes" id="UP000593566">
    <property type="component" value="Unassembled WGS sequence"/>
</dbReference>
<reference evidence="3 4" key="1">
    <citation type="journal article" date="2020" name="Genomics">
        <title>Complete, high-quality genomes from long-read metagenomic sequencing of two wolf lichen thalli reveals enigmatic genome architecture.</title>
        <authorList>
            <person name="McKenzie S.K."/>
            <person name="Walston R.F."/>
            <person name="Allen J.L."/>
        </authorList>
    </citation>
    <scope>NUCLEOTIDE SEQUENCE [LARGE SCALE GENOMIC DNA]</scope>
    <source>
        <strain evidence="3">WasteWater1</strain>
    </source>
</reference>
<keyword evidence="1" id="KW-0378">Hydrolase</keyword>
<dbReference type="Gene3D" id="3.40.50.1820">
    <property type="entry name" value="alpha/beta hydrolase"/>
    <property type="match status" value="1"/>
</dbReference>
<evidence type="ECO:0000259" key="2">
    <source>
        <dbReference type="Pfam" id="PF12697"/>
    </source>
</evidence>
<protein>
    <recommendedName>
        <fullName evidence="2">AB hydrolase-1 domain-containing protein</fullName>
    </recommendedName>
</protein>
<organism evidence="3 4">
    <name type="scientific">Letharia lupina</name>
    <dbReference type="NCBI Taxonomy" id="560253"/>
    <lineage>
        <taxon>Eukaryota</taxon>
        <taxon>Fungi</taxon>
        <taxon>Dikarya</taxon>
        <taxon>Ascomycota</taxon>
        <taxon>Pezizomycotina</taxon>
        <taxon>Lecanoromycetes</taxon>
        <taxon>OSLEUM clade</taxon>
        <taxon>Lecanoromycetidae</taxon>
        <taxon>Lecanorales</taxon>
        <taxon>Lecanorineae</taxon>
        <taxon>Parmeliaceae</taxon>
        <taxon>Letharia</taxon>
    </lineage>
</organism>